<dbReference type="RefSeq" id="WP_010487401.1">
    <property type="nucleotide sequence ID" value="NZ_AJLO02000004.1"/>
</dbReference>
<reference evidence="3 4" key="1">
    <citation type="journal article" date="2012" name="J. Bacteriol.">
        <title>Genome sequence of a novel nicotine-degrading strain, Pseudomonas geniculata N1.</title>
        <authorList>
            <person name="Tang H."/>
            <person name="Yu H."/>
            <person name="Tai C."/>
            <person name="Huang K."/>
            <person name="Liu Y."/>
            <person name="Wang L."/>
            <person name="Yao Y."/>
            <person name="Wu G."/>
            <person name="Xu P."/>
        </authorList>
    </citation>
    <scope>NUCLEOTIDE SEQUENCE [LARGE SCALE GENOMIC DNA]</scope>
    <source>
        <strain evidence="3 4">N1</strain>
    </source>
</reference>
<dbReference type="Proteomes" id="UP000036890">
    <property type="component" value="Unassembled WGS sequence"/>
</dbReference>
<dbReference type="Pfam" id="PF25023">
    <property type="entry name" value="TEN_YD-shell"/>
    <property type="match status" value="2"/>
</dbReference>
<name>A0A0L8AFD8_9GAMM</name>
<dbReference type="InterPro" id="IPR006530">
    <property type="entry name" value="YD"/>
</dbReference>
<dbReference type="NCBIfam" id="TIGR01643">
    <property type="entry name" value="YD_repeat_2x"/>
    <property type="match status" value="4"/>
</dbReference>
<sequence length="743" mass="81638">MPALTLALIGLNAVVSVNTYEYDELGRVIVERGNGVQNVRYAYDAEGRVTQMTDSQNRVTRMSYDPRGRLIKSIDAAGGTTQIAYDLADRPIRVSDPRNLVTTYEFDGFGQMWKQVSPDTGTTQHQYDAAGLRTSTARADGSVVSFGYDGLGRMTSASAEGRTMGYSYDWCGNGKGQLCGTSGPGTATHFAYTPNGQLQIRRDFTDLSGQKTDYSTTYGYDGINRLSQITYPNGDKATYTYGSQGKPSALMATVDGTQRSIISQANWKVTGAHEWLAYGNGLARGYNHDQEGRLTAMSVWGPNGSKVSYWDYQYSGDGEITAIVDAVDPNMTQLIGYDALSRMTKLTRFGVINNLSYDAGGNHDRYQAGNQLTQYSIDPGSNRVLNYTNQDGSRQYQYDALGNRISETAGSRISTYEYNAFNRMSRSNIGGTATDYVLNAQGQRVAKINQNTNSRYFYVGQNQLMTELNNGVWTNYFWFEGELVGLARSGQHNYVHTDHLGRPEFVTSPSQQTVWKAYNYAYGRSVQKDEIGGLNIGFPGQYYDVESGLWYNGFRDYDASIGRYVQSDPIGLAGGANTYAYVGGNPMSNVDPLGLIAYACTKSGNNVGIALPINFQNGSNAQAAAMASAIEKAWTGRFGKYQVTTVVMQMDKYDPVRTNAVSIRQGDHESWVNRVWMNEGVWYLPGQWGAATFAHEAGHLMGLPDYGTGIMGRVINMNSVNEKNIEDVLKAGNEAIIKGCGCK</sequence>
<dbReference type="InterPro" id="IPR056823">
    <property type="entry name" value="TEN-like_YD-shell"/>
</dbReference>
<comment type="caution">
    <text evidence="3">The sequence shown here is derived from an EMBL/GenBank/DDBJ whole genome shotgun (WGS) entry which is preliminary data.</text>
</comment>
<protein>
    <submittedName>
        <fullName evidence="3">Type IV secretion protein Rhs</fullName>
    </submittedName>
</protein>
<dbReference type="Gene3D" id="2.180.10.10">
    <property type="entry name" value="RHS repeat-associated core"/>
    <property type="match status" value="1"/>
</dbReference>
<dbReference type="InterPro" id="IPR022385">
    <property type="entry name" value="Rhs_assc_core"/>
</dbReference>
<evidence type="ECO:0000259" key="2">
    <source>
        <dbReference type="Pfam" id="PF25023"/>
    </source>
</evidence>
<dbReference type="InterPro" id="IPR050708">
    <property type="entry name" value="T6SS_VgrG/RHS"/>
</dbReference>
<evidence type="ECO:0000256" key="1">
    <source>
        <dbReference type="ARBA" id="ARBA00022737"/>
    </source>
</evidence>
<dbReference type="EMBL" id="AJLO02000004">
    <property type="protein sequence ID" value="KOF01099.1"/>
    <property type="molecule type" value="Genomic_DNA"/>
</dbReference>
<dbReference type="PANTHER" id="PTHR32305:SF15">
    <property type="entry name" value="PROTEIN RHSA-RELATED"/>
    <property type="match status" value="1"/>
</dbReference>
<dbReference type="SUPFAM" id="SSF69304">
    <property type="entry name" value="Tricorn protease N-terminal domain"/>
    <property type="match status" value="1"/>
</dbReference>
<dbReference type="PANTHER" id="PTHR32305">
    <property type="match status" value="1"/>
</dbReference>
<dbReference type="AlphaFoldDB" id="A0A0L8AFD8"/>
<feature type="domain" description="Teneurin-like YD-shell" evidence="2">
    <location>
        <begin position="337"/>
        <end position="568"/>
    </location>
</feature>
<proteinExistence type="predicted"/>
<evidence type="ECO:0000313" key="3">
    <source>
        <dbReference type="EMBL" id="KOF01099.1"/>
    </source>
</evidence>
<dbReference type="NCBIfam" id="TIGR03696">
    <property type="entry name" value="Rhs_assc_core"/>
    <property type="match status" value="1"/>
</dbReference>
<organism evidence="3 4">
    <name type="scientific">Stenotrophomonas geniculata N1</name>
    <dbReference type="NCBI Taxonomy" id="1167641"/>
    <lineage>
        <taxon>Bacteria</taxon>
        <taxon>Pseudomonadati</taxon>
        <taxon>Pseudomonadota</taxon>
        <taxon>Gammaproteobacteria</taxon>
        <taxon>Lysobacterales</taxon>
        <taxon>Lysobacteraceae</taxon>
        <taxon>Stenotrophomonas</taxon>
    </lineage>
</organism>
<dbReference type="SUPFAM" id="SSF55486">
    <property type="entry name" value="Metalloproteases ('zincins'), catalytic domain"/>
    <property type="match status" value="1"/>
</dbReference>
<dbReference type="OrthoDB" id="9816400at2"/>
<gene>
    <name evidence="3" type="ORF">W7K_01130</name>
</gene>
<keyword evidence="1" id="KW-0677">Repeat</keyword>
<feature type="domain" description="Teneurin-like YD-shell" evidence="2">
    <location>
        <begin position="20"/>
        <end position="155"/>
    </location>
</feature>
<accession>A0A0L8AFD8</accession>
<evidence type="ECO:0000313" key="4">
    <source>
        <dbReference type="Proteomes" id="UP000036890"/>
    </source>
</evidence>